<keyword evidence="3 4" id="KW-0325">Glycoprotein</keyword>
<comment type="caution">
    <text evidence="6">The sequence shown here is derived from an EMBL/GenBank/DDBJ whole genome shotgun (WGS) entry which is preliminary data.</text>
</comment>
<dbReference type="EMBL" id="JBBPFD010000003">
    <property type="protein sequence ID" value="KAK7934416.1"/>
    <property type="molecule type" value="Genomic_DNA"/>
</dbReference>
<keyword evidence="4" id="KW-0964">Secreted</keyword>
<comment type="subunit">
    <text evidence="4">Heterodimer with IL12A; disulfide-linked. The heterodimer is known as interleukin IL-12.</text>
</comment>
<dbReference type="GO" id="GO:0005125">
    <property type="term" value="F:cytokine activity"/>
    <property type="evidence" value="ECO:0007669"/>
    <property type="project" value="UniProtKB-KW"/>
</dbReference>
<reference evidence="7" key="1">
    <citation type="submission" date="2024-04" db="EMBL/GenBank/DDBJ databases">
        <title>Salinicola lusitanus LLJ914,a marine bacterium isolated from the Okinawa Trough.</title>
        <authorList>
            <person name="Li J."/>
        </authorList>
    </citation>
    <scope>NUCLEOTIDE SEQUENCE [LARGE SCALE GENOMIC DNA]</scope>
</reference>
<evidence type="ECO:0000313" key="6">
    <source>
        <dbReference type="EMBL" id="KAK7934416.1"/>
    </source>
</evidence>
<dbReference type="InterPro" id="IPR050676">
    <property type="entry name" value="IL-12"/>
</dbReference>
<dbReference type="PRINTS" id="PR01928">
    <property type="entry name" value="INTRLEUKN12B"/>
</dbReference>
<evidence type="ECO:0000256" key="2">
    <source>
        <dbReference type="ARBA" id="ARBA00023157"/>
    </source>
</evidence>
<accession>A0AAW0Q0Q9</accession>
<comment type="subcellular location">
    <subcellularLocation>
        <location evidence="4">Secreted</location>
    </subcellularLocation>
</comment>
<dbReference type="PANTHER" id="PTHR48485:SF3">
    <property type="entry name" value="INTERLEUKIN-12 SUBUNIT BETA"/>
    <property type="match status" value="1"/>
</dbReference>
<dbReference type="InterPro" id="IPR013783">
    <property type="entry name" value="Ig-like_fold"/>
</dbReference>
<evidence type="ECO:0000256" key="4">
    <source>
        <dbReference type="RuleBase" id="RU281113"/>
    </source>
</evidence>
<proteinExistence type="inferred from homology"/>
<dbReference type="AlphaFoldDB" id="A0AAW0Q0Q9"/>
<dbReference type="Pfam" id="PF10420">
    <property type="entry name" value="IL12p40_C"/>
    <property type="match status" value="1"/>
</dbReference>
<dbReference type="InterPro" id="IPR015528">
    <property type="entry name" value="IL-12_beta"/>
</dbReference>
<keyword evidence="4" id="KW-0393">Immunoglobulin domain</keyword>
<keyword evidence="7" id="KW-1185">Reference proteome</keyword>
<dbReference type="InterPro" id="IPR019482">
    <property type="entry name" value="IL-12_beta_cen-dom"/>
</dbReference>
<evidence type="ECO:0000256" key="3">
    <source>
        <dbReference type="ARBA" id="ARBA00023180"/>
    </source>
</evidence>
<dbReference type="GO" id="GO:0005615">
    <property type="term" value="C:extracellular space"/>
    <property type="evidence" value="ECO:0007669"/>
    <property type="project" value="UniProtKB-KW"/>
</dbReference>
<feature type="domain" description="Interleukin-12 beta central" evidence="5">
    <location>
        <begin position="63"/>
        <end position="136"/>
    </location>
</feature>
<dbReference type="SUPFAM" id="SSF49265">
    <property type="entry name" value="Fibronectin type III"/>
    <property type="match status" value="2"/>
</dbReference>
<evidence type="ECO:0000313" key="7">
    <source>
        <dbReference type="Proteomes" id="UP001460270"/>
    </source>
</evidence>
<organism evidence="6 7">
    <name type="scientific">Mugilogobius chulae</name>
    <name type="common">yellowstripe goby</name>
    <dbReference type="NCBI Taxonomy" id="88201"/>
    <lineage>
        <taxon>Eukaryota</taxon>
        <taxon>Metazoa</taxon>
        <taxon>Chordata</taxon>
        <taxon>Craniata</taxon>
        <taxon>Vertebrata</taxon>
        <taxon>Euteleostomi</taxon>
        <taxon>Actinopterygii</taxon>
        <taxon>Neopterygii</taxon>
        <taxon>Teleostei</taxon>
        <taxon>Neoteleostei</taxon>
        <taxon>Acanthomorphata</taxon>
        <taxon>Gobiaria</taxon>
        <taxon>Gobiiformes</taxon>
        <taxon>Gobioidei</taxon>
        <taxon>Gobiidae</taxon>
        <taxon>Gobionellinae</taxon>
        <taxon>Mugilogobius</taxon>
    </lineage>
</organism>
<dbReference type="GO" id="GO:0004896">
    <property type="term" value="F:cytokine receptor activity"/>
    <property type="evidence" value="ECO:0007669"/>
    <property type="project" value="UniProtKB-UniRule"/>
</dbReference>
<name>A0AAW0Q0Q9_9GOBI</name>
<evidence type="ECO:0000259" key="5">
    <source>
        <dbReference type="Pfam" id="PF10420"/>
    </source>
</evidence>
<gene>
    <name evidence="4" type="primary">IL12B</name>
    <name evidence="6" type="ORF">WMY93_005312</name>
</gene>
<dbReference type="Proteomes" id="UP001460270">
    <property type="component" value="Unassembled WGS sequence"/>
</dbReference>
<dbReference type="Gene3D" id="2.60.40.10">
    <property type="entry name" value="Immunoglobulins"/>
    <property type="match status" value="2"/>
</dbReference>
<comment type="similarity">
    <text evidence="4">Belongs to the IL-12B family.</text>
</comment>
<dbReference type="PANTHER" id="PTHR48485">
    <property type="entry name" value="INTERLEUKIN-12 SUBUNIT BETA-RELATED"/>
    <property type="match status" value="1"/>
</dbReference>
<keyword evidence="2" id="KW-1015">Disulfide bond</keyword>
<sequence>MFNNQVLTDGAFGGNIHLSGPNLTVEEVDTPVLGEYICWRAGQKISSIYLLMEVEEDDNLESLKCRAKSYDCSFTCNWCNSGHNVARLCLGQDCENASYQWVEGKEKDGCFHFNMSHSLSPYAEESSMLELTVEALDSFSYPKRRKRFYLRDIVKPDSPRVVSCQVVGQELNVTIEPPSSWSSPYSFFSLENEIEYILKDNGEIKKTSSALIPKKISQFRVRCRDSFVLSTWSPWTPWKNVNY</sequence>
<keyword evidence="4" id="KW-0202">Cytokine</keyword>
<keyword evidence="1" id="KW-0732">Signal</keyword>
<protein>
    <recommendedName>
        <fullName evidence="4">Interleukin-12 subunit beta</fullName>
        <shortName evidence="4">IL-12B</shortName>
    </recommendedName>
    <alternativeName>
        <fullName evidence="4">Cytotoxic lymphocyte maturation factor 40 kDa subunit</fullName>
    </alternativeName>
    <alternativeName>
        <fullName evidence="4">IL-12 subunit p40</fullName>
    </alternativeName>
</protein>
<evidence type="ECO:0000256" key="1">
    <source>
        <dbReference type="ARBA" id="ARBA00022729"/>
    </source>
</evidence>
<dbReference type="InterPro" id="IPR036116">
    <property type="entry name" value="FN3_sf"/>
</dbReference>